<dbReference type="OrthoDB" id="2582440at2"/>
<dbReference type="Pfam" id="PF26628">
    <property type="entry name" value="DUF8202"/>
    <property type="match status" value="4"/>
</dbReference>
<dbReference type="SUPFAM" id="SSF49899">
    <property type="entry name" value="Concanavalin A-like lectins/glucanases"/>
    <property type="match status" value="1"/>
</dbReference>
<dbReference type="GO" id="GO:0005975">
    <property type="term" value="P:carbohydrate metabolic process"/>
    <property type="evidence" value="ECO:0007669"/>
    <property type="project" value="UniProtKB-ARBA"/>
</dbReference>
<reference evidence="4 5" key="1">
    <citation type="submission" date="2016-08" db="EMBL/GenBank/DDBJ databases">
        <title>Draft genome of Fabibacter sp. strain SK-8.</title>
        <authorList>
            <person name="Wong S.-K."/>
            <person name="Hamasaki K."/>
            <person name="Yoshizawa S."/>
        </authorList>
    </citation>
    <scope>NUCLEOTIDE SEQUENCE [LARGE SCALE GENOMIC DNA]</scope>
    <source>
        <strain evidence="4 5">SK-8</strain>
    </source>
</reference>
<gene>
    <name evidence="4" type="ORF">BFP71_04150</name>
</gene>
<feature type="chain" id="PRO_5009186018" description="DUF8202 domain-containing protein" evidence="2">
    <location>
        <begin position="25"/>
        <end position="2397"/>
    </location>
</feature>
<comment type="caution">
    <text evidence="4">The sequence shown here is derived from an EMBL/GenBank/DDBJ whole genome shotgun (WGS) entry which is preliminary data.</text>
</comment>
<feature type="domain" description="DUF8202" evidence="3">
    <location>
        <begin position="2009"/>
        <end position="2199"/>
    </location>
</feature>
<feature type="signal peptide" evidence="2">
    <location>
        <begin position="1"/>
        <end position="24"/>
    </location>
</feature>
<feature type="region of interest" description="Disordered" evidence="1">
    <location>
        <begin position="1357"/>
        <end position="1385"/>
    </location>
</feature>
<name>A0A1E5T675_9BACT</name>
<feature type="domain" description="DUF8202" evidence="3">
    <location>
        <begin position="1558"/>
        <end position="1767"/>
    </location>
</feature>
<feature type="domain" description="DUF8202" evidence="3">
    <location>
        <begin position="721"/>
        <end position="910"/>
    </location>
</feature>
<dbReference type="RefSeq" id="WP_069834168.1">
    <property type="nucleotide sequence ID" value="NZ_MDGQ01000003.1"/>
</dbReference>
<dbReference type="InterPro" id="IPR013320">
    <property type="entry name" value="ConA-like_dom_sf"/>
</dbReference>
<protein>
    <recommendedName>
        <fullName evidence="3">DUF8202 domain-containing protein</fullName>
    </recommendedName>
</protein>
<keyword evidence="2" id="KW-0732">Signal</keyword>
<proteinExistence type="predicted"/>
<dbReference type="InterPro" id="IPR058515">
    <property type="entry name" value="DUF8202"/>
</dbReference>
<feature type="compositionally biased region" description="Low complexity" evidence="1">
    <location>
        <begin position="1357"/>
        <end position="1369"/>
    </location>
</feature>
<evidence type="ECO:0000313" key="4">
    <source>
        <dbReference type="EMBL" id="OEK06856.1"/>
    </source>
</evidence>
<feature type="domain" description="DUF8202" evidence="3">
    <location>
        <begin position="1129"/>
        <end position="1326"/>
    </location>
</feature>
<feature type="region of interest" description="Disordered" evidence="1">
    <location>
        <begin position="1803"/>
        <end position="1835"/>
    </location>
</feature>
<organism evidence="4 5">
    <name type="scientific">Roseivirga misakiensis</name>
    <dbReference type="NCBI Taxonomy" id="1563681"/>
    <lineage>
        <taxon>Bacteria</taxon>
        <taxon>Pseudomonadati</taxon>
        <taxon>Bacteroidota</taxon>
        <taxon>Cytophagia</taxon>
        <taxon>Cytophagales</taxon>
        <taxon>Roseivirgaceae</taxon>
        <taxon>Roseivirga</taxon>
    </lineage>
</organism>
<feature type="compositionally biased region" description="Polar residues" evidence="1">
    <location>
        <begin position="952"/>
        <end position="964"/>
    </location>
</feature>
<dbReference type="GO" id="GO:0004553">
    <property type="term" value="F:hydrolase activity, hydrolyzing O-glycosyl compounds"/>
    <property type="evidence" value="ECO:0007669"/>
    <property type="project" value="UniProtKB-ARBA"/>
</dbReference>
<dbReference type="Proteomes" id="UP000095552">
    <property type="component" value="Unassembled WGS sequence"/>
</dbReference>
<feature type="region of interest" description="Disordered" evidence="1">
    <location>
        <begin position="952"/>
        <end position="971"/>
    </location>
</feature>
<feature type="compositionally biased region" description="Polar residues" evidence="1">
    <location>
        <begin position="1803"/>
        <end position="1823"/>
    </location>
</feature>
<dbReference type="Gene3D" id="2.60.120.200">
    <property type="match status" value="1"/>
</dbReference>
<sequence>MLPNRLCLVIGIIFLLLLGTNSYAQNPLTDIRFDWIDVNNSANDYTATSSPSSGQTIDDNVSYDIFFSRNTTTENNRRITGYTLGGIDYDFLLDPDTLALRRLGSASRLSLWIEADGAVDNTADEIYLAPERQVPERSLYQANLLNIGYDNVLVNSGTNASNIERIDAIYRTGMATSTPANAAIPVMDRGANGEFKIAMILSLDANGDPASYGNLVSVAPGDFGSGVVDLGLSILFLQQALGEDPIPTGSSTQALGGTGITFAELGITAGQIVYGYSLFGVDVNTTDHDLTDISTFPSNSNNSGLDMAAGAVSAVSSDGELVRTTGPGGYKAALNTWLKANEGVTTATDAASVTDWQDQSLGDHDATTLGTAPTYRDGSASAAEAINFNPTVDFLDASETGLQIANNSDYNVGGEPYTTKSFNIAMRTGNNITTKQQIYEQGDDDRGIDMYVESGSLVVTAYNISDDSGSGVSSPWNNGGTLSTISTALTTETEYIITFEFNGSASGTGTITAYLNGQSFGSFSGVGQLADHSDQIGLGDFNSQTIVTTPAECPVPATDGIESQSGVTNSTNIIGLPDGAFAQVYTDGNTIILDFGEEYPLGTEYDITWRKKTTAGAGSAIPIIRESTVSDVSTFTEVTPLSTTSTTFITNTITSSQAFRYLLITKEDAITGSQVDFDLDAIVVDCTTESVTLDEGDAASFYGSIPEFIYCNEPGSFSAAQRNRIESYLAIKYGITLDQSSPVNYVNSDGTTIFNTTTSASIGGYLEYNNDIAGIGRDDNSELDQPKSKSENSDAIVTIDRGATISTNDTWLIWGNDNGALTESDVVTKPDTIDSRLERVWRVAERNEVLTTSVSFDLAGLGLSGNENDFSLLVAGSSSNADFSNATVLTGGTIVGDVITFTGVDLENGQYFTLGTDFAICSPGGVETNLALWLKADEDVFNTGTTLATDGQTVSGWGDSSTGANDADDPSNLTTFETNTVNFNPAISFDNDATSLQGDFTTTTDGLTIFSAGFINSSSGNDDALFEFRGGTSDDRSFFINSRYAAAGNYSTNLNEDSWNIWSIDHPSGNTANIFQNGASFESLYSTGESDAGLGTYNYTLGDDDTGGNDFVGFLGEVIVYAGTLSATDRQKVQSYLAIKYGITIDQSSNTDYLASDDGVIWEASVNSTYNSDIAGIGRDDMSCLDQKQSVSQNSDAIVTMGLGTIEADNASNTNEFAADDSFLIWGNDDTNPNQANALNNVTLLPGNVTERMQRVWKVDETGTVGATTIEFDITGLGYSTNVSDFQLIISDTNVGGDFSGATTIPAASLVGNTLTFTNIDLTDGQFFTLGTARTQCGPGGVTSALYVWLRADAGTSTTTDNTTLSTWSDQSGTSTNAASDGTPPLFKNNTTDNINFNPTIDFDGADDRLSLGNLANIKSGATNGGDYTMFGVGIRQDGTEYNFVLGSPGGTSNENLHFGYRNNDTQATLAHWGNDLNVTTNGFNSPSAPFILFGDYDGTGRVLEETRGGNFARNTDSNTTDLQGSNTNFVGNVGSLGSYNGLIPEVIVFDNDITDIQKQQVYTYLALKYGITLTEDSDNDTNLGEVISGSVTEGDYVTSDGTTVVWDYSANSTYHNDVAGIGRDDNSCWQQKQSTAEDTDDILTVGLGSIADSNGENVSTFDDDHDYLIWGNDNGLTDDANVNTSDVPETVAERMERVWKVQDTGTVGETELQFDLTGLGYDLSDPSAFSLLVGGTSTMADADIITGGTLNGNILSFTGVNLTDGQFFTIGTNNVTCGPGGVNTDIALWLRADLGTNTTTDNANISTWTDQSSPANSATEQNAGGGSPVEPTYQADEINFNPSIRFANAQSTNNSWLETSSNSSTDNLTLISVFKTAQNDGSATDFAEAPALISNENGGNDNYGLGLAEGRLYVNASNNDDYNIRPATQYIDEVPRIATATRVDGNQADGINLYVNSENVGSATSDNTVLDNGGTFAIGNHTAYDADGQFEGDIAEVLVFDKVLSAQERARVETYLAIKYGITRVVSGLTETDEDYLAADGDAIWDIDGQGSTYHNDIFGIGRDDLSCFEQLKSKSINSDAIVTFELDSVAFRENDSFIVSGNDNASIEAINNNERPAGISSRLNREWKVQETGDVGTVLVTYDLSGVTGTPFGANNLNLVRLMVDGDDDFSDGVTLIEPVSIDGQTVTFEVNFTDGQYYTLGSIEADALPITLISFTAETSHDGKVKLDWVTASETNNAFFTIESSTDGVNFKEVANIDGAGNSDAVLFYSYTHTKPANGLSYYRLKQTDFSGEFDYSEIRSVRVESQFKASYTAYPNPVRKGETLRIAYSVDEDKDLQLVIINRTGQIIRKEEHSALVIKAYIDISTDGFDSGLNLIRIIDQSGDTTTLKVIVR</sequence>
<dbReference type="STRING" id="1563681.BFP71_04150"/>
<feature type="compositionally biased region" description="Polar residues" evidence="1">
    <location>
        <begin position="1370"/>
        <end position="1380"/>
    </location>
</feature>
<evidence type="ECO:0000259" key="3">
    <source>
        <dbReference type="Pfam" id="PF26628"/>
    </source>
</evidence>
<evidence type="ECO:0000313" key="5">
    <source>
        <dbReference type="Proteomes" id="UP000095552"/>
    </source>
</evidence>
<evidence type="ECO:0000256" key="1">
    <source>
        <dbReference type="SAM" id="MobiDB-lite"/>
    </source>
</evidence>
<dbReference type="EMBL" id="MDGQ01000003">
    <property type="protein sequence ID" value="OEK06856.1"/>
    <property type="molecule type" value="Genomic_DNA"/>
</dbReference>
<evidence type="ECO:0000256" key="2">
    <source>
        <dbReference type="SAM" id="SignalP"/>
    </source>
</evidence>
<keyword evidence="5" id="KW-1185">Reference proteome</keyword>
<accession>A0A1E5T675</accession>